<comment type="caution">
    <text evidence="5">The sequence shown here is derived from an EMBL/GenBank/DDBJ whole genome shotgun (WGS) entry which is preliminary data.</text>
</comment>
<sequence length="284" mass="30888">MTKSRRSRGSVWLCGQTSPRVQRLHRYARSSVEHPAKMFPAIARYAITAYTRPGDVVVDPMCGIGTTIVEAVELGRPAFGVEYEPAWSGTAAANLYLARQRGTQTPGSVVTGDARHLPDLLPAEVVGRVRLVLTSPPYGALTHGRVRQNAAGRIVKLTHQYSPNRADRDQLAHRNLDGLTTGMVEVFAACRQVLAPGGVVVVSVRPWIENGALIDFPSMMVTAATGAGLVPRERCVAVLAAWRDGALMPHHSFFALHNTRQARAKGQPRHLIVHEDVLAFGRLT</sequence>
<gene>
    <name evidence="5" type="ORF">FB566_0839</name>
</gene>
<dbReference type="InterPro" id="IPR002941">
    <property type="entry name" value="DNA_methylase_N4/N6"/>
</dbReference>
<accession>A0A543ARY1</accession>
<protein>
    <recommendedName>
        <fullName evidence="3">Methyltransferase</fullName>
        <ecNumber evidence="3">2.1.1.-</ecNumber>
    </recommendedName>
</protein>
<keyword evidence="6" id="KW-1185">Reference proteome</keyword>
<dbReference type="GO" id="GO:0003677">
    <property type="term" value="F:DNA binding"/>
    <property type="evidence" value="ECO:0007669"/>
    <property type="project" value="InterPro"/>
</dbReference>
<evidence type="ECO:0000313" key="5">
    <source>
        <dbReference type="EMBL" id="TQL75341.1"/>
    </source>
</evidence>
<dbReference type="GO" id="GO:0032259">
    <property type="term" value="P:methylation"/>
    <property type="evidence" value="ECO:0007669"/>
    <property type="project" value="UniProtKB-KW"/>
</dbReference>
<evidence type="ECO:0000256" key="2">
    <source>
        <dbReference type="ARBA" id="ARBA00022679"/>
    </source>
</evidence>
<reference evidence="5 6" key="1">
    <citation type="submission" date="2019-06" db="EMBL/GenBank/DDBJ databases">
        <title>Sequencing the genomes of 1000 actinobacteria strains.</title>
        <authorList>
            <person name="Klenk H.-P."/>
        </authorList>
    </citation>
    <scope>NUCLEOTIDE SEQUENCE [LARGE SCALE GENOMIC DNA]</scope>
    <source>
        <strain evidence="5 6">DSM 45928</strain>
    </source>
</reference>
<name>A0A543ARY1_9ACTN</name>
<dbReference type="AlphaFoldDB" id="A0A543ARY1"/>
<organism evidence="5 6">
    <name type="scientific">Stackebrandtia endophytica</name>
    <dbReference type="NCBI Taxonomy" id="1496996"/>
    <lineage>
        <taxon>Bacteria</taxon>
        <taxon>Bacillati</taxon>
        <taxon>Actinomycetota</taxon>
        <taxon>Actinomycetes</taxon>
        <taxon>Glycomycetales</taxon>
        <taxon>Glycomycetaceae</taxon>
        <taxon>Stackebrandtia</taxon>
    </lineage>
</organism>
<dbReference type="RefSeq" id="WP_142035114.1">
    <property type="nucleotide sequence ID" value="NZ_JBHTGS010000001.1"/>
</dbReference>
<dbReference type="Gene3D" id="3.40.50.150">
    <property type="entry name" value="Vaccinia Virus protein VP39"/>
    <property type="match status" value="2"/>
</dbReference>
<dbReference type="EC" id="2.1.1.-" evidence="3"/>
<dbReference type="GO" id="GO:0008170">
    <property type="term" value="F:N-methyltransferase activity"/>
    <property type="evidence" value="ECO:0007669"/>
    <property type="project" value="InterPro"/>
</dbReference>
<keyword evidence="2" id="KW-0808">Transferase</keyword>
<dbReference type="Pfam" id="PF01555">
    <property type="entry name" value="N6_N4_Mtase"/>
    <property type="match status" value="1"/>
</dbReference>
<dbReference type="Proteomes" id="UP000317043">
    <property type="component" value="Unassembled WGS sequence"/>
</dbReference>
<feature type="domain" description="DNA methylase N-4/N-6" evidence="4">
    <location>
        <begin position="6"/>
        <end position="85"/>
    </location>
</feature>
<evidence type="ECO:0000256" key="3">
    <source>
        <dbReference type="RuleBase" id="RU362026"/>
    </source>
</evidence>
<evidence type="ECO:0000259" key="4">
    <source>
        <dbReference type="Pfam" id="PF01555"/>
    </source>
</evidence>
<evidence type="ECO:0000313" key="6">
    <source>
        <dbReference type="Proteomes" id="UP000317043"/>
    </source>
</evidence>
<dbReference type="InterPro" id="IPR001091">
    <property type="entry name" value="RM_Methyltransferase"/>
</dbReference>
<dbReference type="PRINTS" id="PR00508">
    <property type="entry name" value="S21N4MTFRASE"/>
</dbReference>
<dbReference type="OrthoDB" id="9773060at2"/>
<evidence type="ECO:0000256" key="1">
    <source>
        <dbReference type="ARBA" id="ARBA00022603"/>
    </source>
</evidence>
<keyword evidence="1 5" id="KW-0489">Methyltransferase</keyword>
<comment type="similarity">
    <text evidence="3">Belongs to the N(4)/N(6)-methyltransferase family.</text>
</comment>
<dbReference type="EMBL" id="VFOW01000001">
    <property type="protein sequence ID" value="TQL75341.1"/>
    <property type="molecule type" value="Genomic_DNA"/>
</dbReference>
<dbReference type="InParanoid" id="A0A543ARY1"/>
<dbReference type="InterPro" id="IPR029063">
    <property type="entry name" value="SAM-dependent_MTases_sf"/>
</dbReference>
<dbReference type="SUPFAM" id="SSF53335">
    <property type="entry name" value="S-adenosyl-L-methionine-dependent methyltransferases"/>
    <property type="match status" value="1"/>
</dbReference>
<proteinExistence type="inferred from homology"/>